<feature type="region of interest" description="Disordered" evidence="4">
    <location>
        <begin position="106"/>
        <end position="137"/>
    </location>
</feature>
<organism evidence="5 6">
    <name type="scientific">Candidatus Wolfebacteria bacterium RIFCSPLOWO2_01_FULL_45_19</name>
    <dbReference type="NCBI Taxonomy" id="1802557"/>
    <lineage>
        <taxon>Bacteria</taxon>
        <taxon>Candidatus Wolfeibacteriota</taxon>
    </lineage>
</organism>
<dbReference type="Gene3D" id="3.30.70.60">
    <property type="match status" value="1"/>
</dbReference>
<dbReference type="GO" id="GO:0003735">
    <property type="term" value="F:structural constituent of ribosome"/>
    <property type="evidence" value="ECO:0007669"/>
    <property type="project" value="InterPro"/>
</dbReference>
<name>A0A1F8DT20_9BACT</name>
<sequence length="151" mass="17410">MDMDEKNIKNYELAFLVDGEDDAHEAVKILNARGAVIVFEGPLKKADLFYPIMKRNSAHFGFFHFQCEAGRVLEIEEDLRLNNKILRHLIVAPPILPRTASFFRRGPRATSAAKPAEGERSERTDRSEEFPRRQEVVSNEELEEKLEEILK</sequence>
<dbReference type="InterPro" id="IPR014717">
    <property type="entry name" value="Transl_elong_EF1B/ribsomal_bS6"/>
</dbReference>
<dbReference type="InterPro" id="IPR035980">
    <property type="entry name" value="Ribosomal_bS6_sf"/>
</dbReference>
<evidence type="ECO:0000256" key="3">
    <source>
        <dbReference type="HAMAP-Rule" id="MF_00360"/>
    </source>
</evidence>
<dbReference type="GO" id="GO:0005840">
    <property type="term" value="C:ribosome"/>
    <property type="evidence" value="ECO:0007669"/>
    <property type="project" value="UniProtKB-KW"/>
</dbReference>
<evidence type="ECO:0000313" key="6">
    <source>
        <dbReference type="Proteomes" id="UP000178946"/>
    </source>
</evidence>
<protein>
    <recommendedName>
        <fullName evidence="2 3">Small ribosomal subunit protein bS6</fullName>
    </recommendedName>
</protein>
<dbReference type="CDD" id="cd00473">
    <property type="entry name" value="bS6"/>
    <property type="match status" value="1"/>
</dbReference>
<comment type="function">
    <text evidence="3">Binds together with bS18 to 16S ribosomal RNA.</text>
</comment>
<evidence type="ECO:0000313" key="5">
    <source>
        <dbReference type="EMBL" id="OGM90975.1"/>
    </source>
</evidence>
<keyword evidence="3" id="KW-0689">Ribosomal protein</keyword>
<comment type="caution">
    <text evidence="5">The sequence shown here is derived from an EMBL/GenBank/DDBJ whole genome shotgun (WGS) entry which is preliminary data.</text>
</comment>
<dbReference type="AlphaFoldDB" id="A0A1F8DT20"/>
<accession>A0A1F8DT20</accession>
<dbReference type="GO" id="GO:0019843">
    <property type="term" value="F:rRNA binding"/>
    <property type="evidence" value="ECO:0007669"/>
    <property type="project" value="UniProtKB-UniRule"/>
</dbReference>
<dbReference type="STRING" id="1802557.A3A20_00110"/>
<dbReference type="HAMAP" id="MF_00360">
    <property type="entry name" value="Ribosomal_bS6"/>
    <property type="match status" value="1"/>
</dbReference>
<dbReference type="InterPro" id="IPR000529">
    <property type="entry name" value="Ribosomal_bS6"/>
</dbReference>
<dbReference type="GO" id="GO:0006412">
    <property type="term" value="P:translation"/>
    <property type="evidence" value="ECO:0007669"/>
    <property type="project" value="UniProtKB-UniRule"/>
</dbReference>
<reference evidence="5 6" key="1">
    <citation type="journal article" date="2016" name="Nat. Commun.">
        <title>Thousands of microbial genomes shed light on interconnected biogeochemical processes in an aquifer system.</title>
        <authorList>
            <person name="Anantharaman K."/>
            <person name="Brown C.T."/>
            <person name="Hug L.A."/>
            <person name="Sharon I."/>
            <person name="Castelle C.J."/>
            <person name="Probst A.J."/>
            <person name="Thomas B.C."/>
            <person name="Singh A."/>
            <person name="Wilkins M.J."/>
            <person name="Karaoz U."/>
            <person name="Brodie E.L."/>
            <person name="Williams K.H."/>
            <person name="Hubbard S.S."/>
            <person name="Banfield J.F."/>
        </authorList>
    </citation>
    <scope>NUCLEOTIDE SEQUENCE [LARGE SCALE GENOMIC DNA]</scope>
</reference>
<keyword evidence="3" id="KW-0699">rRNA-binding</keyword>
<dbReference type="GO" id="GO:1990904">
    <property type="term" value="C:ribonucleoprotein complex"/>
    <property type="evidence" value="ECO:0007669"/>
    <property type="project" value="UniProtKB-KW"/>
</dbReference>
<feature type="compositionally biased region" description="Basic and acidic residues" evidence="4">
    <location>
        <begin position="116"/>
        <end position="135"/>
    </location>
</feature>
<keyword evidence="3" id="KW-0694">RNA-binding</keyword>
<dbReference type="SUPFAM" id="SSF54995">
    <property type="entry name" value="Ribosomal protein S6"/>
    <property type="match status" value="1"/>
</dbReference>
<dbReference type="EMBL" id="MGIR01000005">
    <property type="protein sequence ID" value="OGM90975.1"/>
    <property type="molecule type" value="Genomic_DNA"/>
</dbReference>
<keyword evidence="3" id="KW-0687">Ribonucleoprotein</keyword>
<gene>
    <name evidence="3" type="primary">rpsF</name>
    <name evidence="5" type="ORF">A3A20_00110</name>
</gene>
<evidence type="ECO:0000256" key="4">
    <source>
        <dbReference type="SAM" id="MobiDB-lite"/>
    </source>
</evidence>
<evidence type="ECO:0000256" key="1">
    <source>
        <dbReference type="ARBA" id="ARBA00009512"/>
    </source>
</evidence>
<dbReference type="InterPro" id="IPR020814">
    <property type="entry name" value="Ribosomal_S6_plastid/chlpt"/>
</dbReference>
<proteinExistence type="inferred from homology"/>
<dbReference type="Proteomes" id="UP000178946">
    <property type="component" value="Unassembled WGS sequence"/>
</dbReference>
<dbReference type="Pfam" id="PF01250">
    <property type="entry name" value="Ribosomal_S6"/>
    <property type="match status" value="1"/>
</dbReference>
<evidence type="ECO:0000256" key="2">
    <source>
        <dbReference type="ARBA" id="ARBA00035294"/>
    </source>
</evidence>
<comment type="similarity">
    <text evidence="1 3">Belongs to the bacterial ribosomal protein bS6 family.</text>
</comment>